<dbReference type="KEGG" id="poj:PtoMrB4_41450"/>
<evidence type="ECO:0000313" key="2">
    <source>
        <dbReference type="Proteomes" id="UP000501237"/>
    </source>
</evidence>
<dbReference type="AlphaFoldDB" id="A0A679GPB7"/>
<evidence type="ECO:0000313" key="1">
    <source>
        <dbReference type="EMBL" id="BCA30168.1"/>
    </source>
</evidence>
<proteinExistence type="predicted"/>
<sequence>MNEEDPNQPVDPKERYLKIRPQQFVDFLNVRAPEARCPYCRNGDFEVSPGPDGKTIGAVATPVPHIQNLGVWLYFATCNNCGFVAFFHSAFVAKQIEES</sequence>
<accession>A0A679GPB7</accession>
<dbReference type="RefSeq" id="WP_172434374.1">
    <property type="nucleotide sequence ID" value="NZ_AP022642.1"/>
</dbReference>
<dbReference type="EMBL" id="AP022642">
    <property type="protein sequence ID" value="BCA30168.1"/>
    <property type="molecule type" value="Genomic_DNA"/>
</dbReference>
<organism evidence="1 2">
    <name type="scientific">Metapseudomonas otitidis</name>
    <dbReference type="NCBI Taxonomy" id="319939"/>
    <lineage>
        <taxon>Bacteria</taxon>
        <taxon>Pseudomonadati</taxon>
        <taxon>Pseudomonadota</taxon>
        <taxon>Gammaproteobacteria</taxon>
        <taxon>Pseudomonadales</taxon>
        <taxon>Pseudomonadaceae</taxon>
        <taxon>Metapseudomonas</taxon>
    </lineage>
</organism>
<protein>
    <submittedName>
        <fullName evidence="1">Uncharacterized protein</fullName>
    </submittedName>
</protein>
<name>A0A679GPB7_9GAMM</name>
<dbReference type="Proteomes" id="UP000501237">
    <property type="component" value="Chromosome"/>
</dbReference>
<reference evidence="1 2" key="1">
    <citation type="journal article" date="2020" name="Microbiol. Resour. Announc.">
        <title>Complete genome sequence of Pseudomonas otitidis strain MrB4, isolated from Lake Biwa in Japan.</title>
        <authorList>
            <person name="Miyazaki K."/>
            <person name="Hase E."/>
            <person name="Maruya T."/>
        </authorList>
    </citation>
    <scope>NUCLEOTIDE SEQUENCE [LARGE SCALE GENOMIC DNA]</scope>
    <source>
        <strain evidence="1 2">MrB4</strain>
    </source>
</reference>
<dbReference type="GeneID" id="57399362"/>
<gene>
    <name evidence="1" type="ORF">PtoMrB4_41450</name>
</gene>